<comment type="caution">
    <text evidence="1">The sequence shown here is derived from an EMBL/GenBank/DDBJ whole genome shotgun (WGS) entry which is preliminary data.</text>
</comment>
<organism evidence="1 2">
    <name type="scientific">Mycteria americana</name>
    <name type="common">Wood stork</name>
    <dbReference type="NCBI Taxonomy" id="33587"/>
    <lineage>
        <taxon>Eukaryota</taxon>
        <taxon>Metazoa</taxon>
        <taxon>Chordata</taxon>
        <taxon>Craniata</taxon>
        <taxon>Vertebrata</taxon>
        <taxon>Euteleostomi</taxon>
        <taxon>Archelosauria</taxon>
        <taxon>Archosauria</taxon>
        <taxon>Dinosauria</taxon>
        <taxon>Saurischia</taxon>
        <taxon>Theropoda</taxon>
        <taxon>Coelurosauria</taxon>
        <taxon>Aves</taxon>
        <taxon>Neognathae</taxon>
        <taxon>Neoaves</taxon>
        <taxon>Aequornithes</taxon>
        <taxon>Ciconiiformes</taxon>
        <taxon>Ciconiidae</taxon>
        <taxon>Mycteria</taxon>
    </lineage>
</organism>
<proteinExistence type="predicted"/>
<keyword evidence="2" id="KW-1185">Reference proteome</keyword>
<name>A0AAN7NYJ1_MYCAM</name>
<evidence type="ECO:0000313" key="2">
    <source>
        <dbReference type="Proteomes" id="UP001333110"/>
    </source>
</evidence>
<evidence type="ECO:0000313" key="1">
    <source>
        <dbReference type="EMBL" id="KAK4820011.1"/>
    </source>
</evidence>
<protein>
    <submittedName>
        <fullName evidence="1">Uncharacterized protein</fullName>
    </submittedName>
</protein>
<dbReference type="Proteomes" id="UP001333110">
    <property type="component" value="Unassembled WGS sequence"/>
</dbReference>
<dbReference type="AlphaFoldDB" id="A0AAN7NYJ1"/>
<dbReference type="EMBL" id="JAUNZN010000006">
    <property type="protein sequence ID" value="KAK4820011.1"/>
    <property type="molecule type" value="Genomic_DNA"/>
</dbReference>
<sequence length="170" mass="18757">MLNNPFSDEILPNIQCKPPLTQLEAISSCPIACYLGEETDTHLATASFQAVVESNKTCSLDPSPALLLFFGHNPAPQCREGPKTEHSIKGAASPGDNHFPSAVGHTIPDTSHDVICLLGHLGILLAHIQLTVDQHPQCEELRERKCLAQVDEGGLQWKKQSRTERKLRWY</sequence>
<reference evidence="1 2" key="1">
    <citation type="journal article" date="2023" name="J. Hered.">
        <title>Chromosome-level genome of the wood stork (Mycteria americana) provides insight into avian chromosome evolution.</title>
        <authorList>
            <person name="Flamio R. Jr."/>
            <person name="Ramstad K.M."/>
        </authorList>
    </citation>
    <scope>NUCLEOTIDE SEQUENCE [LARGE SCALE GENOMIC DNA]</scope>
    <source>
        <strain evidence="1">JAX WOST 10</strain>
    </source>
</reference>
<gene>
    <name evidence="1" type="ORF">QYF61_017390</name>
</gene>
<accession>A0AAN7NYJ1</accession>